<sequence>PQPEPLPADLSAEAPPSGTEEGAPTEQPVIEQPVVEQPPVEAPAEPEPTEPAVVPSTSTEASTEVRPPLVATEPTEPTPTD</sequence>
<dbReference type="Proteomes" id="UP000229041">
    <property type="component" value="Unassembled WGS sequence"/>
</dbReference>
<evidence type="ECO:0000256" key="1">
    <source>
        <dbReference type="SAM" id="MobiDB-lite"/>
    </source>
</evidence>
<comment type="caution">
    <text evidence="2">The sequence shown here is derived from an EMBL/GenBank/DDBJ whole genome shotgun (WGS) entry which is preliminary data.</text>
</comment>
<evidence type="ECO:0000313" key="3">
    <source>
        <dbReference type="Proteomes" id="UP000229041"/>
    </source>
</evidence>
<evidence type="ECO:0000313" key="2">
    <source>
        <dbReference type="EMBL" id="PJC70119.1"/>
    </source>
</evidence>
<feature type="region of interest" description="Disordered" evidence="1">
    <location>
        <begin position="1"/>
        <end position="81"/>
    </location>
</feature>
<name>A0A2M8G9F1_9BACT</name>
<feature type="compositionally biased region" description="Low complexity" evidence="1">
    <location>
        <begin position="24"/>
        <end position="43"/>
    </location>
</feature>
<accession>A0A2M8G9F1</accession>
<dbReference type="EMBL" id="PFQR01000012">
    <property type="protein sequence ID" value="PJC70119.1"/>
    <property type="molecule type" value="Genomic_DNA"/>
</dbReference>
<reference evidence="3" key="1">
    <citation type="submission" date="2017-09" db="EMBL/GenBank/DDBJ databases">
        <title>Depth-based differentiation of microbial function through sediment-hosted aquifers and enrichment of novel symbionts in the deep terrestrial subsurface.</title>
        <authorList>
            <person name="Probst A.J."/>
            <person name="Ladd B."/>
            <person name="Jarett J.K."/>
            <person name="Geller-Mcgrath D.E."/>
            <person name="Sieber C.M.K."/>
            <person name="Emerson J.B."/>
            <person name="Anantharaman K."/>
            <person name="Thomas B.C."/>
            <person name="Malmstrom R."/>
            <person name="Stieglmeier M."/>
            <person name="Klingl A."/>
            <person name="Woyke T."/>
            <person name="Ryan C.M."/>
            <person name="Banfield J.F."/>
        </authorList>
    </citation>
    <scope>NUCLEOTIDE SEQUENCE [LARGE SCALE GENOMIC DNA]</scope>
</reference>
<gene>
    <name evidence="2" type="ORF">CO014_00425</name>
</gene>
<proteinExistence type="predicted"/>
<organism evidence="2 3">
    <name type="scientific">Candidatus Tagabacteria bacterium CG_4_8_14_3_um_filter_41_8</name>
    <dbReference type="NCBI Taxonomy" id="1975018"/>
    <lineage>
        <taxon>Bacteria</taxon>
        <taxon>Candidatus Tagaibacteriota</taxon>
    </lineage>
</organism>
<protein>
    <submittedName>
        <fullName evidence="2">Uncharacterized protein</fullName>
    </submittedName>
</protein>
<feature type="non-terminal residue" evidence="2">
    <location>
        <position position="1"/>
    </location>
</feature>
<dbReference type="AlphaFoldDB" id="A0A2M8G9F1"/>